<keyword evidence="3 6" id="KW-0812">Transmembrane</keyword>
<dbReference type="RefSeq" id="WP_089322077.1">
    <property type="nucleotide sequence ID" value="NZ_FZOB01000001.1"/>
</dbReference>
<feature type="transmembrane region" description="Helical" evidence="6">
    <location>
        <begin position="324"/>
        <end position="343"/>
    </location>
</feature>
<sequence length="359" mass="41076">MKVLHRYILSEIIRYFFLFIAVFILIMLMNKASFIAKTVLGYGVSFSSLFSVLVKTIPSFFEFLIPMSLVFAVLVTFFLLSGRNEIVAVKSCGISVKELAKPVIVFSIVLTIFNFFSVMYLVPESNVAMKREIQELVRKKLSLGIIPGKFISNFPGVTFYAESVYPSKGILKNFMVSVVKKDEQATIFAKYGRVRMTNGTVFLDIDTGIAHFLNWKRPENLKILEFKTYTLVVYKFASQEKFEASKYKTLNELFKRWNLKDRLEFFKRLTLAVSPVIMGLFAFSIAVVIPRGSIGTGILVGLIVIVSYYVFFTFLRKAAQFSGFVFLPVFVDIVYFSVGLIFYKKAINENYFNMGIGRW</sequence>
<feature type="transmembrane region" description="Helical" evidence="6">
    <location>
        <begin position="12"/>
        <end position="29"/>
    </location>
</feature>
<comment type="subcellular location">
    <subcellularLocation>
        <location evidence="1">Cell membrane</location>
        <topology evidence="1">Multi-pass membrane protein</topology>
    </subcellularLocation>
</comment>
<feature type="transmembrane region" description="Helical" evidence="6">
    <location>
        <begin position="294"/>
        <end position="312"/>
    </location>
</feature>
<evidence type="ECO:0000313" key="8">
    <source>
        <dbReference type="Proteomes" id="UP000198405"/>
    </source>
</evidence>
<evidence type="ECO:0000256" key="3">
    <source>
        <dbReference type="ARBA" id="ARBA00022692"/>
    </source>
</evidence>
<dbReference type="EMBL" id="FZOB01000001">
    <property type="protein sequence ID" value="SNR59022.1"/>
    <property type="molecule type" value="Genomic_DNA"/>
</dbReference>
<feature type="transmembrane region" description="Helical" evidence="6">
    <location>
        <begin position="102"/>
        <end position="122"/>
    </location>
</feature>
<keyword evidence="4 6" id="KW-1133">Transmembrane helix</keyword>
<name>A0A238XK05_9BACT</name>
<evidence type="ECO:0000256" key="2">
    <source>
        <dbReference type="ARBA" id="ARBA00022475"/>
    </source>
</evidence>
<feature type="transmembrane region" description="Helical" evidence="6">
    <location>
        <begin position="265"/>
        <end position="288"/>
    </location>
</feature>
<protein>
    <submittedName>
        <fullName evidence="7">Lipopolysaccharide export system permease protein</fullName>
    </submittedName>
</protein>
<organism evidence="7 8">
    <name type="scientific">Desulfurobacterium atlanticum</name>
    <dbReference type="NCBI Taxonomy" id="240169"/>
    <lineage>
        <taxon>Bacteria</taxon>
        <taxon>Pseudomonadati</taxon>
        <taxon>Aquificota</taxon>
        <taxon>Aquificia</taxon>
        <taxon>Desulfurobacteriales</taxon>
        <taxon>Desulfurobacteriaceae</taxon>
        <taxon>Desulfurobacterium</taxon>
    </lineage>
</organism>
<dbReference type="PANTHER" id="PTHR33529:SF6">
    <property type="entry name" value="YJGP_YJGQ FAMILY PERMEASE"/>
    <property type="match status" value="1"/>
</dbReference>
<feature type="transmembrane region" description="Helical" evidence="6">
    <location>
        <begin position="35"/>
        <end position="54"/>
    </location>
</feature>
<dbReference type="PANTHER" id="PTHR33529">
    <property type="entry name" value="SLR0882 PROTEIN-RELATED"/>
    <property type="match status" value="1"/>
</dbReference>
<evidence type="ECO:0000256" key="6">
    <source>
        <dbReference type="SAM" id="Phobius"/>
    </source>
</evidence>
<evidence type="ECO:0000256" key="1">
    <source>
        <dbReference type="ARBA" id="ARBA00004651"/>
    </source>
</evidence>
<keyword evidence="2" id="KW-1003">Cell membrane</keyword>
<gene>
    <name evidence="7" type="ORF">SAMN06265340_10139</name>
</gene>
<dbReference type="GO" id="GO:0015920">
    <property type="term" value="P:lipopolysaccharide transport"/>
    <property type="evidence" value="ECO:0007669"/>
    <property type="project" value="TreeGrafter"/>
</dbReference>
<accession>A0A238XK05</accession>
<dbReference type="InterPro" id="IPR005495">
    <property type="entry name" value="LptG/LptF_permease"/>
</dbReference>
<evidence type="ECO:0000256" key="4">
    <source>
        <dbReference type="ARBA" id="ARBA00022989"/>
    </source>
</evidence>
<dbReference type="Proteomes" id="UP000198405">
    <property type="component" value="Unassembled WGS sequence"/>
</dbReference>
<evidence type="ECO:0000313" key="7">
    <source>
        <dbReference type="EMBL" id="SNR59022.1"/>
    </source>
</evidence>
<reference evidence="8" key="1">
    <citation type="submission" date="2017-06" db="EMBL/GenBank/DDBJ databases">
        <authorList>
            <person name="Varghese N."/>
            <person name="Submissions S."/>
        </authorList>
    </citation>
    <scope>NUCLEOTIDE SEQUENCE [LARGE SCALE GENOMIC DNA]</scope>
    <source>
        <strain evidence="8">DSM 15668</strain>
    </source>
</reference>
<feature type="transmembrane region" description="Helical" evidence="6">
    <location>
        <begin position="61"/>
        <end position="82"/>
    </location>
</feature>
<keyword evidence="5 6" id="KW-0472">Membrane</keyword>
<proteinExistence type="predicted"/>
<keyword evidence="8" id="KW-1185">Reference proteome</keyword>
<dbReference type="Pfam" id="PF03739">
    <property type="entry name" value="LptF_LptG"/>
    <property type="match status" value="1"/>
</dbReference>
<evidence type="ECO:0000256" key="5">
    <source>
        <dbReference type="ARBA" id="ARBA00023136"/>
    </source>
</evidence>
<dbReference type="AlphaFoldDB" id="A0A238XK05"/>
<dbReference type="GO" id="GO:0043190">
    <property type="term" value="C:ATP-binding cassette (ABC) transporter complex"/>
    <property type="evidence" value="ECO:0007669"/>
    <property type="project" value="TreeGrafter"/>
</dbReference>
<dbReference type="OrthoDB" id="9792188at2"/>